<evidence type="ECO:0000256" key="2">
    <source>
        <dbReference type="ARBA" id="ARBA00006704"/>
    </source>
</evidence>
<reference evidence="16" key="1">
    <citation type="journal article" date="2019" name="Int. J. Syst. Evol. Microbiol.">
        <title>The Global Catalogue of Microorganisms (GCM) 10K type strain sequencing project: providing services to taxonomists for standard genome sequencing and annotation.</title>
        <authorList>
            <consortium name="The Broad Institute Genomics Platform"/>
            <consortium name="The Broad Institute Genome Sequencing Center for Infectious Disease"/>
            <person name="Wu L."/>
            <person name="Ma J."/>
        </authorList>
    </citation>
    <scope>NUCLEOTIDE SEQUENCE [LARGE SCALE GENOMIC DNA]</scope>
    <source>
        <strain evidence="16">GH52</strain>
    </source>
</reference>
<keyword evidence="8 13" id="KW-0406">Ion transport</keyword>
<dbReference type="NCBIfam" id="NF005363">
    <property type="entry name" value="PRK06876.1"/>
    <property type="match status" value="1"/>
</dbReference>
<keyword evidence="9 13" id="KW-0446">Lipid-binding</keyword>
<organism evidence="15 16">
    <name type="scientific">Paenibacillus yanchengensis</name>
    <dbReference type="NCBI Taxonomy" id="2035833"/>
    <lineage>
        <taxon>Bacteria</taxon>
        <taxon>Bacillati</taxon>
        <taxon>Bacillota</taxon>
        <taxon>Bacilli</taxon>
        <taxon>Bacillales</taxon>
        <taxon>Paenibacillaceae</taxon>
        <taxon>Paenibacillus</taxon>
    </lineage>
</organism>
<dbReference type="Pfam" id="PF00137">
    <property type="entry name" value="ATP-synt_C"/>
    <property type="match status" value="1"/>
</dbReference>
<protein>
    <recommendedName>
        <fullName evidence="13">ATP synthase subunit c</fullName>
    </recommendedName>
    <alternativeName>
        <fullName evidence="13">ATP synthase F(0) sector subunit c</fullName>
    </alternativeName>
    <alternativeName>
        <fullName evidence="13">F-type ATPase subunit c</fullName>
        <shortName evidence="13">F-ATPase subunit c</shortName>
    </alternativeName>
    <alternativeName>
        <fullName evidence="13">Lipid-binding protein</fullName>
    </alternativeName>
</protein>
<name>A0ABW4YMS6_9BACL</name>
<feature type="site" description="Reversibly protonated during proton transport" evidence="13">
    <location>
        <position position="54"/>
    </location>
</feature>
<keyword evidence="13" id="KW-1003">Cell membrane</keyword>
<dbReference type="InterPro" id="IPR035921">
    <property type="entry name" value="F/V-ATP_Csub_sf"/>
</dbReference>
<comment type="function">
    <text evidence="12 13">F(1)F(0) ATP synthase produces ATP from ADP in the presence of a proton or sodium gradient. F-type ATPases consist of two structural domains, F(1) containing the extramembraneous catalytic core and F(0) containing the membrane proton channel, linked together by a central stalk and a peripheral stalk. During catalysis, ATP synthesis in the catalytic domain of F(1) is coupled via a rotary mechanism of the central stalk subunits to proton translocation.</text>
</comment>
<comment type="caution">
    <text evidence="15">The sequence shown here is derived from an EMBL/GenBank/DDBJ whole genome shotgun (WGS) entry which is preliminary data.</text>
</comment>
<sequence>MEMLAAAIAVGLGALGAGFGNGMIVSKTVESIARQPEARGPLQTTMFIGVGIVEVVPLAATVIAFLIVFAGGS</sequence>
<comment type="function">
    <text evidence="13">Key component of the F(0) channel; it plays a direct role in translocation across the membrane. A homomeric c-ring of between 10-14 subunits forms the central stalk rotor element with the F(1) delta and epsilon subunits.</text>
</comment>
<feature type="domain" description="V-ATPase proteolipid subunit C-like" evidence="14">
    <location>
        <begin position="4"/>
        <end position="67"/>
    </location>
</feature>
<evidence type="ECO:0000313" key="15">
    <source>
        <dbReference type="EMBL" id="MFD2117046.1"/>
    </source>
</evidence>
<evidence type="ECO:0000256" key="6">
    <source>
        <dbReference type="ARBA" id="ARBA00022781"/>
    </source>
</evidence>
<keyword evidence="7 13" id="KW-1133">Transmembrane helix</keyword>
<gene>
    <name evidence="13 15" type="primary">atpE</name>
    <name evidence="15" type="ORF">ACFSJH_15050</name>
</gene>
<dbReference type="EMBL" id="JBHUHO010000033">
    <property type="protein sequence ID" value="MFD2117046.1"/>
    <property type="molecule type" value="Genomic_DNA"/>
</dbReference>
<evidence type="ECO:0000256" key="9">
    <source>
        <dbReference type="ARBA" id="ARBA00023121"/>
    </source>
</evidence>
<dbReference type="HAMAP" id="MF_01396">
    <property type="entry name" value="ATP_synth_c_bact"/>
    <property type="match status" value="1"/>
</dbReference>
<dbReference type="InterPro" id="IPR000454">
    <property type="entry name" value="ATP_synth_F0_csu"/>
</dbReference>
<dbReference type="PRINTS" id="PR00124">
    <property type="entry name" value="ATPASEC"/>
</dbReference>
<accession>A0ABW4YMS6</accession>
<dbReference type="Gene3D" id="1.20.20.10">
    <property type="entry name" value="F1F0 ATP synthase subunit C"/>
    <property type="match status" value="1"/>
</dbReference>
<keyword evidence="10 13" id="KW-0472">Membrane</keyword>
<evidence type="ECO:0000256" key="11">
    <source>
        <dbReference type="ARBA" id="ARBA00023310"/>
    </source>
</evidence>
<dbReference type="NCBIfam" id="TIGR01260">
    <property type="entry name" value="ATP_synt_c"/>
    <property type="match status" value="1"/>
</dbReference>
<evidence type="ECO:0000256" key="8">
    <source>
        <dbReference type="ARBA" id="ARBA00023065"/>
    </source>
</evidence>
<feature type="transmembrane region" description="Helical" evidence="13">
    <location>
        <begin position="46"/>
        <end position="70"/>
    </location>
</feature>
<dbReference type="Proteomes" id="UP001597362">
    <property type="component" value="Unassembled WGS sequence"/>
</dbReference>
<evidence type="ECO:0000256" key="13">
    <source>
        <dbReference type="HAMAP-Rule" id="MF_01396"/>
    </source>
</evidence>
<evidence type="ECO:0000256" key="10">
    <source>
        <dbReference type="ARBA" id="ARBA00023136"/>
    </source>
</evidence>
<dbReference type="InterPro" id="IPR002379">
    <property type="entry name" value="ATPase_proteolipid_c-like_dom"/>
</dbReference>
<dbReference type="InterPro" id="IPR020537">
    <property type="entry name" value="ATP_synth_F0_csu_DDCD_BS"/>
</dbReference>
<keyword evidence="11 13" id="KW-0066">ATP synthesis</keyword>
<dbReference type="SUPFAM" id="SSF81333">
    <property type="entry name" value="F1F0 ATP synthase subunit C"/>
    <property type="match status" value="1"/>
</dbReference>
<comment type="caution">
    <text evidence="13">Lacks conserved residue(s) required for the propagation of feature annotation.</text>
</comment>
<evidence type="ECO:0000256" key="1">
    <source>
        <dbReference type="ARBA" id="ARBA00004141"/>
    </source>
</evidence>
<keyword evidence="4 13" id="KW-0138">CF(0)</keyword>
<comment type="similarity">
    <text evidence="2 13">Belongs to the ATPase C chain family.</text>
</comment>
<keyword evidence="6 13" id="KW-0375">Hydrogen ion transport</keyword>
<evidence type="ECO:0000256" key="7">
    <source>
        <dbReference type="ARBA" id="ARBA00022989"/>
    </source>
</evidence>
<dbReference type="InterPro" id="IPR005953">
    <property type="entry name" value="ATP_synth_csu_bac/chlpt"/>
</dbReference>
<keyword evidence="5 13" id="KW-0812">Transmembrane</keyword>
<evidence type="ECO:0000256" key="4">
    <source>
        <dbReference type="ARBA" id="ARBA00022547"/>
    </source>
</evidence>
<keyword evidence="16" id="KW-1185">Reference proteome</keyword>
<proteinExistence type="inferred from homology"/>
<dbReference type="RefSeq" id="WP_377773813.1">
    <property type="nucleotide sequence ID" value="NZ_JBHUHO010000033.1"/>
</dbReference>
<evidence type="ECO:0000313" key="16">
    <source>
        <dbReference type="Proteomes" id="UP001597362"/>
    </source>
</evidence>
<keyword evidence="3 13" id="KW-0813">Transport</keyword>
<evidence type="ECO:0000256" key="5">
    <source>
        <dbReference type="ARBA" id="ARBA00022692"/>
    </source>
</evidence>
<dbReference type="InterPro" id="IPR038662">
    <property type="entry name" value="ATP_synth_F0_csu_sf"/>
</dbReference>
<dbReference type="PROSITE" id="PS00605">
    <property type="entry name" value="ATPASE_C"/>
    <property type="match status" value="1"/>
</dbReference>
<evidence type="ECO:0000259" key="14">
    <source>
        <dbReference type="Pfam" id="PF00137"/>
    </source>
</evidence>
<dbReference type="CDD" id="cd18185">
    <property type="entry name" value="ATP-synt_Fo_c_ATPE"/>
    <property type="match status" value="1"/>
</dbReference>
<evidence type="ECO:0000256" key="12">
    <source>
        <dbReference type="ARBA" id="ARBA00025198"/>
    </source>
</evidence>
<evidence type="ECO:0000256" key="3">
    <source>
        <dbReference type="ARBA" id="ARBA00022448"/>
    </source>
</evidence>
<comment type="subcellular location">
    <subcellularLocation>
        <location evidence="13">Cell membrane</location>
        <topology evidence="13">Multi-pass membrane protein</topology>
    </subcellularLocation>
    <subcellularLocation>
        <location evidence="1">Membrane</location>
        <topology evidence="1">Multi-pass membrane protein</topology>
    </subcellularLocation>
</comment>